<organism evidence="1 2">
    <name type="scientific">Pleurodeles waltl</name>
    <name type="common">Iberian ribbed newt</name>
    <dbReference type="NCBI Taxonomy" id="8319"/>
    <lineage>
        <taxon>Eukaryota</taxon>
        <taxon>Metazoa</taxon>
        <taxon>Chordata</taxon>
        <taxon>Craniata</taxon>
        <taxon>Vertebrata</taxon>
        <taxon>Euteleostomi</taxon>
        <taxon>Amphibia</taxon>
        <taxon>Batrachia</taxon>
        <taxon>Caudata</taxon>
        <taxon>Salamandroidea</taxon>
        <taxon>Salamandridae</taxon>
        <taxon>Pleurodelinae</taxon>
        <taxon>Pleurodeles</taxon>
    </lineage>
</organism>
<dbReference type="Proteomes" id="UP001066276">
    <property type="component" value="Chromosome 1_2"/>
</dbReference>
<evidence type="ECO:0000313" key="2">
    <source>
        <dbReference type="Proteomes" id="UP001066276"/>
    </source>
</evidence>
<dbReference type="EMBL" id="JANPWB010000002">
    <property type="protein sequence ID" value="KAJ1205219.1"/>
    <property type="molecule type" value="Genomic_DNA"/>
</dbReference>
<keyword evidence="2" id="KW-1185">Reference proteome</keyword>
<dbReference type="Gene3D" id="3.30.70.1820">
    <property type="entry name" value="L1 transposable element, RRM domain"/>
    <property type="match status" value="1"/>
</dbReference>
<gene>
    <name evidence="1" type="ORF">NDU88_000654</name>
</gene>
<name>A0AAV7VU57_PLEWA</name>
<protein>
    <submittedName>
        <fullName evidence="1">Uncharacterized protein</fullName>
    </submittedName>
</protein>
<sequence>MDRMSDRHHEHLERLDQVVRRVSEAEDEESTLGATQKKVYNFLLTLQAKAERLEARSHINNVHIVDVADLTQMDNMEKYVEQLTISLLGRKTFSDLYVVERAHRSLAPCPIIVRLLNYRDRDTALRKARALGELFPD</sequence>
<evidence type="ECO:0000313" key="1">
    <source>
        <dbReference type="EMBL" id="KAJ1205219.1"/>
    </source>
</evidence>
<reference evidence="1" key="1">
    <citation type="journal article" date="2022" name="bioRxiv">
        <title>Sequencing and chromosome-scale assembly of the giantPleurodeles waltlgenome.</title>
        <authorList>
            <person name="Brown T."/>
            <person name="Elewa A."/>
            <person name="Iarovenko S."/>
            <person name="Subramanian E."/>
            <person name="Araus A.J."/>
            <person name="Petzold A."/>
            <person name="Susuki M."/>
            <person name="Suzuki K.-i.T."/>
            <person name="Hayashi T."/>
            <person name="Toyoda A."/>
            <person name="Oliveira C."/>
            <person name="Osipova E."/>
            <person name="Leigh N.D."/>
            <person name="Simon A."/>
            <person name="Yun M.H."/>
        </authorList>
    </citation>
    <scope>NUCLEOTIDE SEQUENCE</scope>
    <source>
        <strain evidence="1">20211129_DDA</strain>
        <tissue evidence="1">Liver</tissue>
    </source>
</reference>
<comment type="caution">
    <text evidence="1">The sequence shown here is derived from an EMBL/GenBank/DDBJ whole genome shotgun (WGS) entry which is preliminary data.</text>
</comment>
<dbReference type="AlphaFoldDB" id="A0AAV7VU57"/>
<accession>A0AAV7VU57</accession>
<proteinExistence type="predicted"/>